<keyword evidence="2" id="KW-1185">Reference proteome</keyword>
<sequence>MTIGEPRSKDSVPSNQGGWVSTIRLDLVAGSSRMAPMASKEGESGIPRTGGSVAQGVLGLAAERLHVELPSSGLDFWRLIVLVGNLDAALWRLCNPGLPPRLVDEWILLGIGSWLKRLVVFGEIANSPAGTGGRDALDRRAETPVTGETMLRPNVNRLFSSSLASEDSPV</sequence>
<dbReference type="Proteomes" id="UP000620104">
    <property type="component" value="Unassembled WGS sequence"/>
</dbReference>
<evidence type="ECO:0000313" key="2">
    <source>
        <dbReference type="Proteomes" id="UP000620104"/>
    </source>
</evidence>
<proteinExistence type="predicted"/>
<name>A0A8H3TPV6_9TREE</name>
<accession>A0A8H3TPV6</accession>
<dbReference type="EMBL" id="BLZA01000007">
    <property type="protein sequence ID" value="GHJ84139.1"/>
    <property type="molecule type" value="Genomic_DNA"/>
</dbReference>
<protein>
    <submittedName>
        <fullName evidence="1">Uncharacterized protein</fullName>
    </submittedName>
</protein>
<dbReference type="AlphaFoldDB" id="A0A8H3TPV6"/>
<evidence type="ECO:0000313" key="1">
    <source>
        <dbReference type="EMBL" id="GHJ84139.1"/>
    </source>
</evidence>
<comment type="caution">
    <text evidence="1">The sequence shown here is derived from an EMBL/GenBank/DDBJ whole genome shotgun (WGS) entry which is preliminary data.</text>
</comment>
<reference evidence="1" key="1">
    <citation type="submission" date="2020-07" db="EMBL/GenBank/DDBJ databases">
        <title>Draft Genome Sequence of a Deep-Sea Yeast, Naganishia (Cryptococcus) liquefaciens strain N6.</title>
        <authorList>
            <person name="Han Y.W."/>
            <person name="Kajitani R."/>
            <person name="Morimoto H."/>
            <person name="Parhat M."/>
            <person name="Tsubouchi H."/>
            <person name="Bakenova O."/>
            <person name="Ogata M."/>
            <person name="Argunhan B."/>
            <person name="Aoki R."/>
            <person name="Kajiwara S."/>
            <person name="Itoh T."/>
            <person name="Iwasaki H."/>
        </authorList>
    </citation>
    <scope>NUCLEOTIDE SEQUENCE</scope>
    <source>
        <strain evidence="1">N6</strain>
    </source>
</reference>
<organism evidence="1 2">
    <name type="scientific">Naganishia liquefaciens</name>
    <dbReference type="NCBI Taxonomy" id="104408"/>
    <lineage>
        <taxon>Eukaryota</taxon>
        <taxon>Fungi</taxon>
        <taxon>Dikarya</taxon>
        <taxon>Basidiomycota</taxon>
        <taxon>Agaricomycotina</taxon>
        <taxon>Tremellomycetes</taxon>
        <taxon>Filobasidiales</taxon>
        <taxon>Filobasidiaceae</taxon>
        <taxon>Naganishia</taxon>
    </lineage>
</organism>
<gene>
    <name evidence="1" type="ORF">NliqN6_0541</name>
</gene>